<feature type="compositionally biased region" description="Low complexity" evidence="1">
    <location>
        <begin position="280"/>
        <end position="301"/>
    </location>
</feature>
<feature type="compositionally biased region" description="Low complexity" evidence="1">
    <location>
        <begin position="73"/>
        <end position="90"/>
    </location>
</feature>
<feature type="region of interest" description="Disordered" evidence="1">
    <location>
        <begin position="273"/>
        <end position="307"/>
    </location>
</feature>
<evidence type="ECO:0000259" key="2">
    <source>
        <dbReference type="Pfam" id="PF12584"/>
    </source>
</evidence>
<dbReference type="EMBL" id="ADBJ01000037">
    <property type="protein sequence ID" value="EFA78956.1"/>
    <property type="molecule type" value="Genomic_DNA"/>
</dbReference>
<gene>
    <name evidence="3" type="ORF">PPL_08424</name>
</gene>
<dbReference type="InParanoid" id="D3BI56"/>
<dbReference type="PANTHER" id="PTHR13251:SF3">
    <property type="entry name" value="TRAFFICKING PROTEIN PARTICLE COMPLEX SUBUNIT 10"/>
    <property type="match status" value="1"/>
</dbReference>
<protein>
    <recommendedName>
        <fullName evidence="2">TRAPPC10/Trs130 C-terminal domain-containing protein</fullName>
    </recommendedName>
</protein>
<dbReference type="GO" id="GO:1990071">
    <property type="term" value="C:TRAPPII protein complex"/>
    <property type="evidence" value="ECO:0007669"/>
    <property type="project" value="InterPro"/>
</dbReference>
<dbReference type="RefSeq" id="XP_020431080.1">
    <property type="nucleotide sequence ID" value="XM_020579241.1"/>
</dbReference>
<feature type="domain" description="TRAPPC10/Trs130 C-terminal" evidence="2">
    <location>
        <begin position="150"/>
        <end position="242"/>
    </location>
</feature>
<dbReference type="InterPro" id="IPR022233">
    <property type="entry name" value="TRAPPC10/Trs130_C"/>
</dbReference>
<dbReference type="STRING" id="670386.D3BI56"/>
<evidence type="ECO:0000313" key="3">
    <source>
        <dbReference type="EMBL" id="EFA78956.1"/>
    </source>
</evidence>
<reference evidence="3 4" key="1">
    <citation type="journal article" date="2011" name="Genome Res.">
        <title>Phylogeny-wide analysis of social amoeba genomes highlights ancient origins for complex intercellular communication.</title>
        <authorList>
            <person name="Heidel A.J."/>
            <person name="Lawal H.M."/>
            <person name="Felder M."/>
            <person name="Schilde C."/>
            <person name="Helps N.R."/>
            <person name="Tunggal B."/>
            <person name="Rivero F."/>
            <person name="John U."/>
            <person name="Schleicher M."/>
            <person name="Eichinger L."/>
            <person name="Platzer M."/>
            <person name="Noegel A.A."/>
            <person name="Schaap P."/>
            <person name="Gloeckner G."/>
        </authorList>
    </citation>
    <scope>NUCLEOTIDE SEQUENCE [LARGE SCALE GENOMIC DNA]</scope>
    <source>
        <strain evidence="4">ATCC 26659 / Pp 5 / PN500</strain>
    </source>
</reference>
<name>D3BI56_HETP5</name>
<dbReference type="Pfam" id="PF12584">
    <property type="entry name" value="TRAPPC10"/>
    <property type="match status" value="1"/>
</dbReference>
<sequence>MQCASSTPLVIHDYSLNGFDQQYTEPTDANTPRKHRFYLIKDYNDSLKNMTLYPGHTLSLIFEVNKYDQPSIQQDQNNNNHNNNNNNNQLDDNDINNKGVQLCIKYINKLQDTDSLVRECKPLWKDLVEFHWPITINCPDKHYQIETIIPTTTSTVGSIIPFEFIITNLQKQQQQQQQSNENDTSLTYLIEYDPTYWTLSGRNKFTFKLNNGQDIKFKCNLIPVAAGSPSIPTITLVGINSSSITHKKPTSGQIYIYPLSKFNSSCSEQSLAPLPTANVTSPTTTKGGSSTKSTTTTLTTKQPSILK</sequence>
<dbReference type="PANTHER" id="PTHR13251">
    <property type="entry name" value="EPILEPSY HOLOPROSENCEPHALY CANDIDATE 1/TMEM1"/>
    <property type="match status" value="1"/>
</dbReference>
<organism evidence="3 4">
    <name type="scientific">Heterostelium pallidum (strain ATCC 26659 / Pp 5 / PN500)</name>
    <name type="common">Cellular slime mold</name>
    <name type="synonym">Polysphondylium pallidum</name>
    <dbReference type="NCBI Taxonomy" id="670386"/>
    <lineage>
        <taxon>Eukaryota</taxon>
        <taxon>Amoebozoa</taxon>
        <taxon>Evosea</taxon>
        <taxon>Eumycetozoa</taxon>
        <taxon>Dictyostelia</taxon>
        <taxon>Acytosteliales</taxon>
        <taxon>Acytosteliaceae</taxon>
        <taxon>Heterostelium</taxon>
    </lineage>
</organism>
<dbReference type="AlphaFoldDB" id="D3BI56"/>
<comment type="caution">
    <text evidence="3">The sequence shown here is derived from an EMBL/GenBank/DDBJ whole genome shotgun (WGS) entry which is preliminary data.</text>
</comment>
<evidence type="ECO:0000256" key="1">
    <source>
        <dbReference type="SAM" id="MobiDB-lite"/>
    </source>
</evidence>
<dbReference type="GO" id="GO:0005829">
    <property type="term" value="C:cytosol"/>
    <property type="evidence" value="ECO:0007669"/>
    <property type="project" value="GOC"/>
</dbReference>
<dbReference type="GeneID" id="31363904"/>
<dbReference type="GO" id="GO:0034498">
    <property type="term" value="P:early endosome to Golgi transport"/>
    <property type="evidence" value="ECO:0007669"/>
    <property type="project" value="TreeGrafter"/>
</dbReference>
<dbReference type="GO" id="GO:0006891">
    <property type="term" value="P:intra-Golgi vesicle-mediated transport"/>
    <property type="evidence" value="ECO:0007669"/>
    <property type="project" value="TreeGrafter"/>
</dbReference>
<keyword evidence="4" id="KW-1185">Reference proteome</keyword>
<accession>D3BI56</accession>
<dbReference type="InterPro" id="IPR045126">
    <property type="entry name" value="TRAPPC10/Trs130"/>
</dbReference>
<proteinExistence type="predicted"/>
<evidence type="ECO:0000313" key="4">
    <source>
        <dbReference type="Proteomes" id="UP000001396"/>
    </source>
</evidence>
<dbReference type="Proteomes" id="UP000001396">
    <property type="component" value="Unassembled WGS sequence"/>
</dbReference>
<feature type="region of interest" description="Disordered" evidence="1">
    <location>
        <begin position="71"/>
        <end position="93"/>
    </location>
</feature>